<feature type="transmembrane region" description="Helical" evidence="1">
    <location>
        <begin position="320"/>
        <end position="340"/>
    </location>
</feature>
<keyword evidence="1" id="KW-1133">Transmembrane helix</keyword>
<feature type="transmembrane region" description="Helical" evidence="1">
    <location>
        <begin position="290"/>
        <end position="314"/>
    </location>
</feature>
<feature type="transmembrane region" description="Helical" evidence="1">
    <location>
        <begin position="160"/>
        <end position="184"/>
    </location>
</feature>
<dbReference type="AlphaFoldDB" id="A0A922KZD9"/>
<organism evidence="2 3">
    <name type="scientific">Dermatophagoides farinae</name>
    <name type="common">American house dust mite</name>
    <dbReference type="NCBI Taxonomy" id="6954"/>
    <lineage>
        <taxon>Eukaryota</taxon>
        <taxon>Metazoa</taxon>
        <taxon>Ecdysozoa</taxon>
        <taxon>Arthropoda</taxon>
        <taxon>Chelicerata</taxon>
        <taxon>Arachnida</taxon>
        <taxon>Acari</taxon>
        <taxon>Acariformes</taxon>
        <taxon>Sarcoptiformes</taxon>
        <taxon>Astigmata</taxon>
        <taxon>Psoroptidia</taxon>
        <taxon>Analgoidea</taxon>
        <taxon>Pyroglyphidae</taxon>
        <taxon>Dermatophagoidinae</taxon>
        <taxon>Dermatophagoides</taxon>
    </lineage>
</organism>
<proteinExistence type="predicted"/>
<protein>
    <submittedName>
        <fullName evidence="2">Uncharacterized protein</fullName>
    </submittedName>
</protein>
<reference evidence="2" key="1">
    <citation type="submission" date="2013-05" db="EMBL/GenBank/DDBJ databases">
        <authorList>
            <person name="Yim A.K.Y."/>
            <person name="Chan T.F."/>
            <person name="Ji K.M."/>
            <person name="Liu X.Y."/>
            <person name="Zhou J.W."/>
            <person name="Li R.Q."/>
            <person name="Yang K.Y."/>
            <person name="Li J."/>
            <person name="Li M."/>
            <person name="Law P.T.W."/>
            <person name="Wu Y.L."/>
            <person name="Cai Z.L."/>
            <person name="Qin H."/>
            <person name="Bao Y."/>
            <person name="Leung R.K.K."/>
            <person name="Ng P.K.S."/>
            <person name="Zou J."/>
            <person name="Zhong X.J."/>
            <person name="Ran P.X."/>
            <person name="Zhong N.S."/>
            <person name="Liu Z.G."/>
            <person name="Tsui S.K.W."/>
        </authorList>
    </citation>
    <scope>NUCLEOTIDE SEQUENCE</scope>
    <source>
        <strain evidence="2">Derf</strain>
        <tissue evidence="2">Whole organism</tissue>
    </source>
</reference>
<comment type="caution">
    <text evidence="2">The sequence shown here is derived from an EMBL/GenBank/DDBJ whole genome shotgun (WGS) entry which is preliminary data.</text>
</comment>
<evidence type="ECO:0000256" key="1">
    <source>
        <dbReference type="SAM" id="Phobius"/>
    </source>
</evidence>
<dbReference type="EMBL" id="ASGP02000005">
    <property type="protein sequence ID" value="KAH9506650.1"/>
    <property type="molecule type" value="Genomic_DNA"/>
</dbReference>
<sequence length="501" mass="58623">MVKKIVSNIEKIHQIISETVWLVPHYRHLIRDCYGHQSVLDAHHGEIIIVHRTFWHNWFPSLWALFVGITWGFYFCYPEWCTQYQFWVVVKLYPPASEIYTAAMVVVWSGVIISTALYGLSTDVKDFQYLLILDMNKKNMKNFGFNQNELNELKQFQRRLLAPFALFAYISSIFGSTGQFFQVLDRHLWKDNNIVLVITWFFGFQFWAMYAASCIHVTPGLIIIIHRYIHMKQKQIKKKMNNLTNQLRTGSRNFSTRKSILLMRKYLQLQIQLDHLQHYCQLYDQQTKRLLTIIWSGYTLLSTYLTYVIFLTSIPSEYLPLYYLLFFTHSSLLLLLTYTASKVSHQNRLFNRWNRHTLYSILTTLSSWRKMWKHQLILLSIDNINSIQCSHDSGFSLTNGYVITWNSYIYPINPPPDFPALPALNAAPAAPPFLKPAAAAAFPAFPPFAPPAAAKPAYYYFFLCEELKFSIFILEKNYLSSFASFFESSSTTSSKFATFFT</sequence>
<gene>
    <name evidence="2" type="ORF">DERF_011373</name>
</gene>
<feature type="transmembrane region" description="Helical" evidence="1">
    <location>
        <begin position="204"/>
        <end position="229"/>
    </location>
</feature>
<evidence type="ECO:0000313" key="3">
    <source>
        <dbReference type="Proteomes" id="UP000790347"/>
    </source>
</evidence>
<evidence type="ECO:0000313" key="2">
    <source>
        <dbReference type="EMBL" id="KAH9506650.1"/>
    </source>
</evidence>
<keyword evidence="3" id="KW-1185">Reference proteome</keyword>
<name>A0A922KZD9_DERFA</name>
<reference evidence="2" key="2">
    <citation type="journal article" date="2022" name="Res Sq">
        <title>Comparative Genomics Reveals Insights into the Divergent Evolution of Astigmatic Mites and Household Pest Adaptations.</title>
        <authorList>
            <person name="Xiong Q."/>
            <person name="Wan A.T.-Y."/>
            <person name="Liu X.-Y."/>
            <person name="Fung C.S.-H."/>
            <person name="Xiao X."/>
            <person name="Malainual N."/>
            <person name="Hou J."/>
            <person name="Wang L."/>
            <person name="Wang M."/>
            <person name="Yang K."/>
            <person name="Cui Y."/>
            <person name="Leung E."/>
            <person name="Nong W."/>
            <person name="Shin S.-K."/>
            <person name="Au S."/>
            <person name="Jeong K.Y."/>
            <person name="Chew F.T."/>
            <person name="Hui J."/>
            <person name="Leung T.F."/>
            <person name="Tungtrongchitr A."/>
            <person name="Zhong N."/>
            <person name="Liu Z."/>
            <person name="Tsui S."/>
        </authorList>
    </citation>
    <scope>NUCLEOTIDE SEQUENCE</scope>
    <source>
        <strain evidence="2">Derf</strain>
        <tissue evidence="2">Whole organism</tissue>
    </source>
</reference>
<keyword evidence="1" id="KW-0812">Transmembrane</keyword>
<dbReference type="Proteomes" id="UP000790347">
    <property type="component" value="Unassembled WGS sequence"/>
</dbReference>
<feature type="transmembrane region" description="Helical" evidence="1">
    <location>
        <begin position="100"/>
        <end position="120"/>
    </location>
</feature>
<keyword evidence="1" id="KW-0472">Membrane</keyword>
<feature type="transmembrane region" description="Helical" evidence="1">
    <location>
        <begin position="62"/>
        <end position="80"/>
    </location>
</feature>
<accession>A0A922KZD9</accession>